<dbReference type="EMBL" id="BRPK01000006">
    <property type="protein sequence ID" value="GLB38865.1"/>
    <property type="molecule type" value="Genomic_DNA"/>
</dbReference>
<dbReference type="AlphaFoldDB" id="A0A9P3PM47"/>
<dbReference type="Pfam" id="PF12937">
    <property type="entry name" value="F-box-like"/>
    <property type="match status" value="1"/>
</dbReference>
<comment type="caution">
    <text evidence="2">The sequence shown here is derived from an EMBL/GenBank/DDBJ whole genome shotgun (WGS) entry which is preliminary data.</text>
</comment>
<reference evidence="2" key="1">
    <citation type="submission" date="2022-07" db="EMBL/GenBank/DDBJ databases">
        <title>The genome of Lyophyllum shimeji provides insight into the initial evolution of ectomycorrhizal fungal genome.</title>
        <authorList>
            <person name="Kobayashi Y."/>
            <person name="Shibata T."/>
            <person name="Hirakawa H."/>
            <person name="Shigenobu S."/>
            <person name="Nishiyama T."/>
            <person name="Yamada A."/>
            <person name="Hasebe M."/>
            <person name="Kawaguchi M."/>
        </authorList>
    </citation>
    <scope>NUCLEOTIDE SEQUENCE</scope>
    <source>
        <strain evidence="2">AT787</strain>
    </source>
</reference>
<name>A0A9P3PM47_LYOSH</name>
<dbReference type="Proteomes" id="UP001063166">
    <property type="component" value="Unassembled WGS sequence"/>
</dbReference>
<feature type="domain" description="F-box" evidence="1">
    <location>
        <begin position="1"/>
        <end position="33"/>
    </location>
</feature>
<dbReference type="SUPFAM" id="SSF81383">
    <property type="entry name" value="F-box domain"/>
    <property type="match status" value="1"/>
</dbReference>
<evidence type="ECO:0000313" key="3">
    <source>
        <dbReference type="Proteomes" id="UP001063166"/>
    </source>
</evidence>
<gene>
    <name evidence="2" type="ORF">LshimejAT787_0600270</name>
</gene>
<dbReference type="InterPro" id="IPR001810">
    <property type="entry name" value="F-box_dom"/>
</dbReference>
<keyword evidence="3" id="KW-1185">Reference proteome</keyword>
<dbReference type="Gene3D" id="3.80.10.10">
    <property type="entry name" value="Ribonuclease Inhibitor"/>
    <property type="match status" value="1"/>
</dbReference>
<dbReference type="SUPFAM" id="SSF52047">
    <property type="entry name" value="RNI-like"/>
    <property type="match status" value="1"/>
</dbReference>
<organism evidence="2 3">
    <name type="scientific">Lyophyllum shimeji</name>
    <name type="common">Hon-shimeji</name>
    <name type="synonym">Tricholoma shimeji</name>
    <dbReference type="NCBI Taxonomy" id="47721"/>
    <lineage>
        <taxon>Eukaryota</taxon>
        <taxon>Fungi</taxon>
        <taxon>Dikarya</taxon>
        <taxon>Basidiomycota</taxon>
        <taxon>Agaricomycotina</taxon>
        <taxon>Agaricomycetes</taxon>
        <taxon>Agaricomycetidae</taxon>
        <taxon>Agaricales</taxon>
        <taxon>Tricholomatineae</taxon>
        <taxon>Lyophyllaceae</taxon>
        <taxon>Lyophyllum</taxon>
    </lineage>
</organism>
<evidence type="ECO:0000313" key="2">
    <source>
        <dbReference type="EMBL" id="GLB38865.1"/>
    </source>
</evidence>
<evidence type="ECO:0000259" key="1">
    <source>
        <dbReference type="Pfam" id="PF12937"/>
    </source>
</evidence>
<dbReference type="InterPro" id="IPR032675">
    <property type="entry name" value="LRR_dom_sf"/>
</dbReference>
<accession>A0A9P3PM47</accession>
<sequence length="541" mass="61306">MIFQFLDEASNASNARVCKQWSELALDTLWKEVSDLHRLFSLLSPLESMTGGQWAFARPLESSDWRRFERYRRRIRSLSYRTSDAARVLHQSVFDDIARSRTSLDILPSLHSLEWDAPLHLCVIFMHKTVKSFAFRLSEDTPGVNAFFEDTVTRMPNLRDLDIRLNFSIRSIERPTIMLLSSLSRLQKLTLPRFCLTTKIAESLSRLQNLECIEFQYFERQGRGEPDDIVDFRPSLTEGSFPSLWDLSITVSFTDAIRFFNASFAPANLTSLYLDSSITETPADVLNLITVVAENCQLLKALGLVSSVDASTVATEPPDRDDCITIDTLRPLLKCPNLTSFDLVHHYPLHLEQTNIEEIASSWPGLETLVLNNEPAYLDHASLTLRSLLPFARHCPKLRKLGLFLNATTADLAPSTDRASSYEHPPFRALRRLSMGVSNIHDAGAVALFLSEICPLQCTIDCGVTWDDSITVASEIVEAIQRRCEKWEKVVEHLPMLTKLRMEERERARRLKEEVEDLRIRTGVLMDKAVVGSASDGCVAI</sequence>
<dbReference type="PANTHER" id="PTHR38926">
    <property type="entry name" value="F-BOX DOMAIN CONTAINING PROTEIN, EXPRESSED"/>
    <property type="match status" value="1"/>
</dbReference>
<dbReference type="InterPro" id="IPR036047">
    <property type="entry name" value="F-box-like_dom_sf"/>
</dbReference>
<dbReference type="PANTHER" id="PTHR38926:SF5">
    <property type="entry name" value="F-BOX AND LEUCINE-RICH REPEAT PROTEIN 6"/>
    <property type="match status" value="1"/>
</dbReference>
<dbReference type="OrthoDB" id="2447803at2759"/>
<protein>
    <recommendedName>
        <fullName evidence="1">F-box domain-containing protein</fullName>
    </recommendedName>
</protein>
<proteinExistence type="predicted"/>